<dbReference type="Proteomes" id="UP000006620">
    <property type="component" value="Chromosome"/>
</dbReference>
<dbReference type="KEGG" id="pms:KNP414_03026"/>
<evidence type="ECO:0000313" key="3">
    <source>
        <dbReference type="Proteomes" id="UP000006620"/>
    </source>
</evidence>
<feature type="transmembrane region" description="Helical" evidence="1">
    <location>
        <begin position="5"/>
        <end position="22"/>
    </location>
</feature>
<reference evidence="3" key="1">
    <citation type="submission" date="2011-06" db="EMBL/GenBank/DDBJ databases">
        <title>Complete genome sequence of Paenibacillus mucilaginosus KNP414.</title>
        <authorList>
            <person name="Wang J."/>
            <person name="Hu S."/>
            <person name="Hu X."/>
            <person name="Zhang B."/>
            <person name="Dong D."/>
            <person name="Zhang S."/>
            <person name="Zhao K."/>
            <person name="Wu D."/>
        </authorList>
    </citation>
    <scope>NUCLEOTIDE SEQUENCE [LARGE SCALE GENOMIC DNA]</scope>
    <source>
        <strain evidence="3">KNP414</strain>
    </source>
</reference>
<proteinExistence type="predicted"/>
<feature type="transmembrane region" description="Helical" evidence="1">
    <location>
        <begin position="28"/>
        <end position="48"/>
    </location>
</feature>
<dbReference type="RefSeq" id="WP_013916745.1">
    <property type="nucleotide sequence ID" value="NC_015690.1"/>
</dbReference>
<organism evidence="2 3">
    <name type="scientific">Paenibacillus mucilaginosus (strain KNP414)</name>
    <dbReference type="NCBI Taxonomy" id="1036673"/>
    <lineage>
        <taxon>Bacteria</taxon>
        <taxon>Bacillati</taxon>
        <taxon>Bacillota</taxon>
        <taxon>Bacilli</taxon>
        <taxon>Bacillales</taxon>
        <taxon>Paenibacillaceae</taxon>
        <taxon>Paenibacillus</taxon>
    </lineage>
</organism>
<keyword evidence="1" id="KW-0472">Membrane</keyword>
<keyword evidence="1" id="KW-0812">Transmembrane</keyword>
<dbReference type="PATRIC" id="fig|1036673.3.peg.2776"/>
<sequence length="55" mass="6221">MKNLIYSLVSTFVIGVGTIYLYGRIINFTVPLLSVGIVLAGYLLVHLVRRWSSHR</sequence>
<dbReference type="HOGENOM" id="CLU_3027997_0_0_9"/>
<dbReference type="AlphaFoldDB" id="F8F8J6"/>
<accession>F8F8J6</accession>
<keyword evidence="1" id="KW-1133">Transmembrane helix</keyword>
<protein>
    <submittedName>
        <fullName evidence="2">Uncharacterized protein</fullName>
    </submittedName>
</protein>
<dbReference type="EMBL" id="CP002869">
    <property type="protein sequence ID" value="AEI41584.1"/>
    <property type="molecule type" value="Genomic_DNA"/>
</dbReference>
<gene>
    <name evidence="2" type="ordered locus">KNP414_03026</name>
</gene>
<evidence type="ECO:0000256" key="1">
    <source>
        <dbReference type="SAM" id="Phobius"/>
    </source>
</evidence>
<evidence type="ECO:0000313" key="2">
    <source>
        <dbReference type="EMBL" id="AEI41584.1"/>
    </source>
</evidence>
<name>F8F8J6_PAEMK</name>
<reference evidence="2 3" key="2">
    <citation type="journal article" date="2013" name="Genome Announc.">
        <title>Genome Sequence of Growth-Improving Paenibacillus mucilaginosus Strain KNP414.</title>
        <authorList>
            <person name="Lu J.J."/>
            <person name="Wang J.F."/>
            <person name="Hu X.F."/>
        </authorList>
    </citation>
    <scope>NUCLEOTIDE SEQUENCE [LARGE SCALE GENOMIC DNA]</scope>
    <source>
        <strain evidence="2 3">KNP414</strain>
    </source>
</reference>